<sequence length="413" mass="46337">MTTAYDFPDLNISPILGEEESDHETVEENLANLQGSHHVDAPIQDILKGLSISGSDPSRNVFSSGASEVESCTDAQRRPTCLHGNSQPGESFDSSSEEAFAALECEMKRSLFSVAESCDIATDLQESFCSILSGCRISVEMGCCTESSEDVRSRLRRMGAIVSRRFSETTTHVVFSLGGRAAILRRAFSLPKKPFLVDPHWVYECFNTRTRVPEEQYSLYDCRFLLDALRRSLDTRCPSENTELSHRDNTGAYFTTSTSHVNEERLIARSILTEDEEVTFNRSMSASELLVKINLLSKRLDRIGAASCVLGNRCPSAQKSTLADGICQRRAATDSEQHPYITMRRKVLRRRTHGAFPLEYRDPFCVAVQVNAESRDEQDAVYGRRRQTDFPENNDDENNKGISRYFGTFSSSH</sequence>
<accession>A0AAN8FMR7</accession>
<dbReference type="PROSITE" id="PS50172">
    <property type="entry name" value="BRCT"/>
    <property type="match status" value="1"/>
</dbReference>
<evidence type="ECO:0000313" key="4">
    <source>
        <dbReference type="Proteomes" id="UP001331761"/>
    </source>
</evidence>
<dbReference type="Proteomes" id="UP001331761">
    <property type="component" value="Unassembled WGS sequence"/>
</dbReference>
<feature type="region of interest" description="Disordered" evidence="1">
    <location>
        <begin position="376"/>
        <end position="413"/>
    </location>
</feature>
<dbReference type="CDD" id="cd17716">
    <property type="entry name" value="BRCT_microcephalin_rpt1"/>
    <property type="match status" value="1"/>
</dbReference>
<dbReference type="Pfam" id="PF00533">
    <property type="entry name" value="BRCT"/>
    <property type="match status" value="1"/>
</dbReference>
<comment type="caution">
    <text evidence="3">The sequence shown here is derived from an EMBL/GenBank/DDBJ whole genome shotgun (WGS) entry which is preliminary data.</text>
</comment>
<dbReference type="InterPro" id="IPR036420">
    <property type="entry name" value="BRCT_dom_sf"/>
</dbReference>
<reference evidence="3 4" key="1">
    <citation type="submission" date="2019-10" db="EMBL/GenBank/DDBJ databases">
        <title>Assembly and Annotation for the nematode Trichostrongylus colubriformis.</title>
        <authorList>
            <person name="Martin J."/>
        </authorList>
    </citation>
    <scope>NUCLEOTIDE SEQUENCE [LARGE SCALE GENOMIC DNA]</scope>
    <source>
        <strain evidence="3">G859</strain>
        <tissue evidence="3">Whole worm</tissue>
    </source>
</reference>
<evidence type="ECO:0000256" key="1">
    <source>
        <dbReference type="SAM" id="MobiDB-lite"/>
    </source>
</evidence>
<dbReference type="SMART" id="SM00292">
    <property type="entry name" value="BRCT"/>
    <property type="match status" value="1"/>
</dbReference>
<dbReference type="EMBL" id="WIXE01016328">
    <property type="protein sequence ID" value="KAK5972760.1"/>
    <property type="molecule type" value="Genomic_DNA"/>
</dbReference>
<dbReference type="InterPro" id="IPR001357">
    <property type="entry name" value="BRCT_dom"/>
</dbReference>
<dbReference type="Gene3D" id="3.40.50.10190">
    <property type="entry name" value="BRCT domain"/>
    <property type="match status" value="1"/>
</dbReference>
<name>A0AAN8FMR7_TRICO</name>
<gene>
    <name evidence="3" type="ORF">GCK32_003850</name>
</gene>
<keyword evidence="4" id="KW-1185">Reference proteome</keyword>
<evidence type="ECO:0000313" key="3">
    <source>
        <dbReference type="EMBL" id="KAK5972760.1"/>
    </source>
</evidence>
<organism evidence="3 4">
    <name type="scientific">Trichostrongylus colubriformis</name>
    <name type="common">Black scour worm</name>
    <dbReference type="NCBI Taxonomy" id="6319"/>
    <lineage>
        <taxon>Eukaryota</taxon>
        <taxon>Metazoa</taxon>
        <taxon>Ecdysozoa</taxon>
        <taxon>Nematoda</taxon>
        <taxon>Chromadorea</taxon>
        <taxon>Rhabditida</taxon>
        <taxon>Rhabditina</taxon>
        <taxon>Rhabditomorpha</taxon>
        <taxon>Strongyloidea</taxon>
        <taxon>Trichostrongylidae</taxon>
        <taxon>Trichostrongylus</taxon>
    </lineage>
</organism>
<protein>
    <recommendedName>
        <fullName evidence="2">BRCT domain-containing protein</fullName>
    </recommendedName>
</protein>
<proteinExistence type="predicted"/>
<evidence type="ECO:0000259" key="2">
    <source>
        <dbReference type="PROSITE" id="PS50172"/>
    </source>
</evidence>
<dbReference type="SUPFAM" id="SSF52113">
    <property type="entry name" value="BRCT domain"/>
    <property type="match status" value="1"/>
</dbReference>
<dbReference type="AlphaFoldDB" id="A0AAN8FMR7"/>
<feature type="domain" description="BRCT" evidence="2">
    <location>
        <begin position="127"/>
        <end position="219"/>
    </location>
</feature>